<dbReference type="SUPFAM" id="SSF53098">
    <property type="entry name" value="Ribonuclease H-like"/>
    <property type="match status" value="1"/>
</dbReference>
<dbReference type="InterPro" id="IPR036397">
    <property type="entry name" value="RNaseH_sf"/>
</dbReference>
<dbReference type="EMBL" id="MGEK01000003">
    <property type="protein sequence ID" value="OGL83113.1"/>
    <property type="molecule type" value="Genomic_DNA"/>
</dbReference>
<reference evidence="2 3" key="1">
    <citation type="journal article" date="2016" name="Nat. Commun.">
        <title>Thousands of microbial genomes shed light on interconnected biogeochemical processes in an aquifer system.</title>
        <authorList>
            <person name="Anantharaman K."/>
            <person name="Brown C.T."/>
            <person name="Hug L.A."/>
            <person name="Sharon I."/>
            <person name="Castelle C.J."/>
            <person name="Probst A.J."/>
            <person name="Thomas B.C."/>
            <person name="Singh A."/>
            <person name="Wilkins M.J."/>
            <person name="Karaoz U."/>
            <person name="Brodie E.L."/>
            <person name="Williams K.H."/>
            <person name="Hubbard S.S."/>
            <person name="Banfield J.F."/>
        </authorList>
    </citation>
    <scope>NUCLEOTIDE SEQUENCE [LARGE SCALE GENOMIC DNA]</scope>
</reference>
<dbReference type="CDD" id="cd06127">
    <property type="entry name" value="DEDDh"/>
    <property type="match status" value="1"/>
</dbReference>
<sequence length="186" mass="20847">MRYTSSLLHSRTFVILDTETTGLYPEGGDEVVELAAEKLVRGEVVETFHAFLRPTRPVPPDAVAIHGLADDYLRQHGQDHNEVFPRFATFIAGTVLVGHNIRRFDMPFIAAHFQALDLRMPDNELCDTLELAREYLTLPNYKLGTVAAHFNIPTAGAHRAAADVSITRQVLLRFLELSARPIDTRV</sequence>
<evidence type="ECO:0000259" key="1">
    <source>
        <dbReference type="SMART" id="SM00479"/>
    </source>
</evidence>
<dbReference type="PANTHER" id="PTHR30231:SF41">
    <property type="entry name" value="DNA POLYMERASE III SUBUNIT EPSILON"/>
    <property type="match status" value="1"/>
</dbReference>
<dbReference type="GO" id="GO:0008408">
    <property type="term" value="F:3'-5' exonuclease activity"/>
    <property type="evidence" value="ECO:0007669"/>
    <property type="project" value="TreeGrafter"/>
</dbReference>
<protein>
    <recommendedName>
        <fullName evidence="1">Exonuclease domain-containing protein</fullName>
    </recommendedName>
</protein>
<dbReference type="InterPro" id="IPR006054">
    <property type="entry name" value="DnaQ"/>
</dbReference>
<dbReference type="SMART" id="SM00479">
    <property type="entry name" value="EXOIII"/>
    <property type="match status" value="1"/>
</dbReference>
<dbReference type="InterPro" id="IPR013520">
    <property type="entry name" value="Ribonucl_H"/>
</dbReference>
<dbReference type="FunFam" id="3.30.420.10:FF:000045">
    <property type="entry name" value="3'-5' exonuclease DinG"/>
    <property type="match status" value="1"/>
</dbReference>
<dbReference type="NCBIfam" id="TIGR00573">
    <property type="entry name" value="dnaq"/>
    <property type="match status" value="1"/>
</dbReference>
<feature type="domain" description="Exonuclease" evidence="1">
    <location>
        <begin position="12"/>
        <end position="180"/>
    </location>
</feature>
<evidence type="ECO:0000313" key="3">
    <source>
        <dbReference type="Proteomes" id="UP000176846"/>
    </source>
</evidence>
<organism evidence="2 3">
    <name type="scientific">Candidatus Uhrbacteria bacterium RIFCSPLOWO2_01_FULL_47_25</name>
    <dbReference type="NCBI Taxonomy" id="1802402"/>
    <lineage>
        <taxon>Bacteria</taxon>
        <taxon>Candidatus Uhriibacteriota</taxon>
    </lineage>
</organism>
<name>A0A1F7UXW3_9BACT</name>
<dbReference type="PANTHER" id="PTHR30231">
    <property type="entry name" value="DNA POLYMERASE III SUBUNIT EPSILON"/>
    <property type="match status" value="1"/>
</dbReference>
<gene>
    <name evidence="2" type="ORF">A2936_05365</name>
</gene>
<evidence type="ECO:0000313" key="2">
    <source>
        <dbReference type="EMBL" id="OGL83113.1"/>
    </source>
</evidence>
<comment type="caution">
    <text evidence="2">The sequence shown here is derived from an EMBL/GenBank/DDBJ whole genome shotgun (WGS) entry which is preliminary data.</text>
</comment>
<proteinExistence type="predicted"/>
<dbReference type="Gene3D" id="3.30.420.10">
    <property type="entry name" value="Ribonuclease H-like superfamily/Ribonuclease H"/>
    <property type="match status" value="1"/>
</dbReference>
<dbReference type="GO" id="GO:0005829">
    <property type="term" value="C:cytosol"/>
    <property type="evidence" value="ECO:0007669"/>
    <property type="project" value="TreeGrafter"/>
</dbReference>
<dbReference type="GO" id="GO:0003887">
    <property type="term" value="F:DNA-directed DNA polymerase activity"/>
    <property type="evidence" value="ECO:0007669"/>
    <property type="project" value="InterPro"/>
</dbReference>
<dbReference type="GO" id="GO:0003677">
    <property type="term" value="F:DNA binding"/>
    <property type="evidence" value="ECO:0007669"/>
    <property type="project" value="InterPro"/>
</dbReference>
<dbReference type="InterPro" id="IPR012337">
    <property type="entry name" value="RNaseH-like_sf"/>
</dbReference>
<dbReference type="AlphaFoldDB" id="A0A1F7UXW3"/>
<accession>A0A1F7UXW3</accession>
<dbReference type="Pfam" id="PF00929">
    <property type="entry name" value="RNase_T"/>
    <property type="match status" value="1"/>
</dbReference>
<dbReference type="GO" id="GO:0045004">
    <property type="term" value="P:DNA replication proofreading"/>
    <property type="evidence" value="ECO:0007669"/>
    <property type="project" value="TreeGrafter"/>
</dbReference>
<dbReference type="Proteomes" id="UP000176846">
    <property type="component" value="Unassembled WGS sequence"/>
</dbReference>